<proteinExistence type="predicted"/>
<dbReference type="RefSeq" id="WP_034835940.1">
    <property type="nucleotide sequence ID" value="NZ_JOKH01000002.1"/>
</dbReference>
<dbReference type="Proteomes" id="UP000028073">
    <property type="component" value="Unassembled WGS sequence"/>
</dbReference>
<reference evidence="1 2" key="1">
    <citation type="submission" date="2014-06" db="EMBL/GenBank/DDBJ databases">
        <title>Whole Genome Sequences of Three Symbiotic Endozoicomonas Bacteria.</title>
        <authorList>
            <person name="Neave M.J."/>
            <person name="Apprill A."/>
            <person name="Voolstra C.R."/>
        </authorList>
    </citation>
    <scope>NUCLEOTIDE SEQUENCE [LARGE SCALE GENOMIC DNA]</scope>
    <source>
        <strain evidence="1 2">DSM 25634</strain>
    </source>
</reference>
<name>A0A081NJ98_9GAMM</name>
<evidence type="ECO:0000313" key="1">
    <source>
        <dbReference type="EMBL" id="KEQ18521.1"/>
    </source>
</evidence>
<evidence type="ECO:0000313" key="2">
    <source>
        <dbReference type="Proteomes" id="UP000028073"/>
    </source>
</evidence>
<protein>
    <submittedName>
        <fullName evidence="1">Uncharacterized protein</fullName>
    </submittedName>
</protein>
<organism evidence="1 2">
    <name type="scientific">Endozoicomonas numazuensis</name>
    <dbReference type="NCBI Taxonomy" id="1137799"/>
    <lineage>
        <taxon>Bacteria</taxon>
        <taxon>Pseudomonadati</taxon>
        <taxon>Pseudomonadota</taxon>
        <taxon>Gammaproteobacteria</taxon>
        <taxon>Oceanospirillales</taxon>
        <taxon>Endozoicomonadaceae</taxon>
        <taxon>Endozoicomonas</taxon>
    </lineage>
</organism>
<gene>
    <name evidence="1" type="ORF">GZ78_13660</name>
</gene>
<dbReference type="EMBL" id="JOKH01000002">
    <property type="protein sequence ID" value="KEQ18521.1"/>
    <property type="molecule type" value="Genomic_DNA"/>
</dbReference>
<sequence>MSITLLNLRHRQKLGTALIALLMFMLLQVCLMEQTQAMDSAQLHMQKVSLDTSEMSGDMGMNHECCTPSPVEHLQKADQSCPDCDTDDHYIQYSQSDSKPAFTLLYIISELISLDSEPSRNWVSEPPPSIHHSQPDIYLANVSFLE</sequence>
<dbReference type="AlphaFoldDB" id="A0A081NJ98"/>
<comment type="caution">
    <text evidence="1">The sequence shown here is derived from an EMBL/GenBank/DDBJ whole genome shotgun (WGS) entry which is preliminary data.</text>
</comment>
<dbReference type="OrthoDB" id="6198403at2"/>
<keyword evidence="2" id="KW-1185">Reference proteome</keyword>
<accession>A0A081NJ98</accession>